<dbReference type="Pfam" id="PF08447">
    <property type="entry name" value="PAS_3"/>
    <property type="match status" value="1"/>
</dbReference>
<evidence type="ECO:0000256" key="5">
    <source>
        <dbReference type="ARBA" id="ARBA00022777"/>
    </source>
</evidence>
<keyword evidence="5" id="KW-0418">Kinase</keyword>
<dbReference type="InterPro" id="IPR001610">
    <property type="entry name" value="PAC"/>
</dbReference>
<dbReference type="InterPro" id="IPR003661">
    <property type="entry name" value="HisK_dim/P_dom"/>
</dbReference>
<evidence type="ECO:0000259" key="9">
    <source>
        <dbReference type="PROSITE" id="PS50109"/>
    </source>
</evidence>
<evidence type="ECO:0000256" key="2">
    <source>
        <dbReference type="ARBA" id="ARBA00012438"/>
    </source>
</evidence>
<dbReference type="InterPro" id="IPR036097">
    <property type="entry name" value="HisK_dim/P_sf"/>
</dbReference>
<evidence type="ECO:0000256" key="4">
    <source>
        <dbReference type="ARBA" id="ARBA00022679"/>
    </source>
</evidence>
<dbReference type="Gene3D" id="3.30.450.20">
    <property type="entry name" value="PAS domain"/>
    <property type="match status" value="3"/>
</dbReference>
<dbReference type="SUPFAM" id="SSF47384">
    <property type="entry name" value="Homodimeric domain of signal transducing histidine kinase"/>
    <property type="match status" value="1"/>
</dbReference>
<dbReference type="InterPro" id="IPR000700">
    <property type="entry name" value="PAS-assoc_C"/>
</dbReference>
<dbReference type="SMART" id="SM00086">
    <property type="entry name" value="PAC"/>
    <property type="match status" value="2"/>
</dbReference>
<keyword evidence="6" id="KW-0902">Two-component regulatory system</keyword>
<dbReference type="AlphaFoldDB" id="A0A4R6ID86"/>
<dbReference type="Pfam" id="PF00512">
    <property type="entry name" value="HisKA"/>
    <property type="match status" value="1"/>
</dbReference>
<dbReference type="InterPro" id="IPR036890">
    <property type="entry name" value="HATPase_C_sf"/>
</dbReference>
<evidence type="ECO:0000313" key="11">
    <source>
        <dbReference type="EMBL" id="TDO20223.1"/>
    </source>
</evidence>
<dbReference type="SMART" id="SM00387">
    <property type="entry name" value="HATPase_c"/>
    <property type="match status" value="1"/>
</dbReference>
<dbReference type="CDD" id="cd00130">
    <property type="entry name" value="PAS"/>
    <property type="match status" value="1"/>
</dbReference>
<dbReference type="SMART" id="SM00388">
    <property type="entry name" value="HisKA"/>
    <property type="match status" value="1"/>
</dbReference>
<gene>
    <name evidence="11" type="ORF">CLV32_3983</name>
</gene>
<dbReference type="Gene3D" id="2.10.70.100">
    <property type="match status" value="1"/>
</dbReference>
<sequence>MLTFAIAQQSRMDKLKNSFFQAYFRMPVPRLVVRTNFPEYTIMEVNNSYLETTGALKENILNQSLINLFCNPGEVTPERIKLEEALTNSLQTNEQINIEEFEISSLNDEADPVAWWQVELMPVAEEAEQPAYLIVTTRNITRHILSQKELHDAHHREQTLHEELAATNEELFATNEELSKTVESLKESQESLVTLNKELEQRVMRRAAELFKVQTDLIAQHQLLDTIVNEVPAGICVMEGPEMKMKTINNALLELWNRDESIIGLPLLEILPEIKTQAFPEILAEVYRTGIAYSRFEAEAELVIDGVKQKFYRDYSYTPIKDAEGNTHSILSLSIDVTERAIARLREQELMEEQSAINEELAAANEELATTNEELAATNEELNESRDHLQQLIREKESAEAKLELAIEAAGLGSWHIDPITKDLHYNAVLARLYGYEGQTPMTYDQAIGQITEEHRELVVKDIEQAIKDGGLYDVSFTQNRFDNGEVIWLRSVGRISKDELGKYTIFSGVVMDITEQKKDEQRKNDFIGMVSHELKTPLTSLNAYAQVLQAKAVKNEDTFGVSALGKVTDQVKKMTTLINGFLNISRLESGKIQLNKQHFNLDQLVKEYIEDAQILSTHHKIIFEPCAPVKVFADKDKIGSVISNLISNAIKYSPSGADIEILCDIKDDVAQISVKDHGMGVPAKDLPRLFDRFYRVESEAMHLISGFGIGLYLSAEIVQHHNGKIWAESEPGKGSVFHFSLPV</sequence>
<dbReference type="Gene3D" id="1.10.287.130">
    <property type="match status" value="1"/>
</dbReference>
<dbReference type="GO" id="GO:0004721">
    <property type="term" value="F:phosphoprotein phosphatase activity"/>
    <property type="evidence" value="ECO:0007669"/>
    <property type="project" value="TreeGrafter"/>
</dbReference>
<dbReference type="GO" id="GO:0016036">
    <property type="term" value="P:cellular response to phosphate starvation"/>
    <property type="evidence" value="ECO:0007669"/>
    <property type="project" value="TreeGrafter"/>
</dbReference>
<comment type="caution">
    <text evidence="11">The sequence shown here is derived from an EMBL/GenBank/DDBJ whole genome shotgun (WGS) entry which is preliminary data.</text>
</comment>
<dbReference type="InterPro" id="IPR005467">
    <property type="entry name" value="His_kinase_dom"/>
</dbReference>
<dbReference type="GO" id="GO:0005886">
    <property type="term" value="C:plasma membrane"/>
    <property type="evidence" value="ECO:0007669"/>
    <property type="project" value="TreeGrafter"/>
</dbReference>
<evidence type="ECO:0000256" key="8">
    <source>
        <dbReference type="SAM" id="Coils"/>
    </source>
</evidence>
<dbReference type="Pfam" id="PF13426">
    <property type="entry name" value="PAS_9"/>
    <property type="match status" value="1"/>
</dbReference>
<dbReference type="InterPro" id="IPR000014">
    <property type="entry name" value="PAS"/>
</dbReference>
<dbReference type="PROSITE" id="PS50109">
    <property type="entry name" value="HIS_KIN"/>
    <property type="match status" value="1"/>
</dbReference>
<proteinExistence type="predicted"/>
<keyword evidence="8" id="KW-0175">Coiled coil</keyword>
<dbReference type="InterPro" id="IPR050351">
    <property type="entry name" value="BphY/WalK/GraS-like"/>
</dbReference>
<feature type="domain" description="PAC" evidence="10">
    <location>
        <begin position="473"/>
        <end position="526"/>
    </location>
</feature>
<evidence type="ECO:0000259" key="10">
    <source>
        <dbReference type="PROSITE" id="PS50113"/>
    </source>
</evidence>
<keyword evidence="4" id="KW-0808">Transferase</keyword>
<dbReference type="PANTHER" id="PTHR45453">
    <property type="entry name" value="PHOSPHATE REGULON SENSOR PROTEIN PHOR"/>
    <property type="match status" value="1"/>
</dbReference>
<evidence type="ECO:0000313" key="12">
    <source>
        <dbReference type="Proteomes" id="UP000295499"/>
    </source>
</evidence>
<name>A0A4R6ID86_9SPHI</name>
<dbReference type="Pfam" id="PF08448">
    <property type="entry name" value="PAS_4"/>
    <property type="match status" value="1"/>
</dbReference>
<keyword evidence="7" id="KW-0472">Membrane</keyword>
<accession>A0A4R6ID86</accession>
<reference evidence="11 12" key="1">
    <citation type="submission" date="2019-03" db="EMBL/GenBank/DDBJ databases">
        <title>Genomic Encyclopedia of Archaeal and Bacterial Type Strains, Phase II (KMG-II): from individual species to whole genera.</title>
        <authorList>
            <person name="Goeker M."/>
        </authorList>
    </citation>
    <scope>NUCLEOTIDE SEQUENCE [LARGE SCALE GENOMIC DNA]</scope>
    <source>
        <strain evidence="11 12">DSM 19034</strain>
    </source>
</reference>
<feature type="domain" description="Histidine kinase" evidence="9">
    <location>
        <begin position="530"/>
        <end position="744"/>
    </location>
</feature>
<dbReference type="GO" id="GO:0000155">
    <property type="term" value="F:phosphorelay sensor kinase activity"/>
    <property type="evidence" value="ECO:0007669"/>
    <property type="project" value="InterPro"/>
</dbReference>
<evidence type="ECO:0000256" key="7">
    <source>
        <dbReference type="ARBA" id="ARBA00023136"/>
    </source>
</evidence>
<dbReference type="InterPro" id="IPR003594">
    <property type="entry name" value="HATPase_dom"/>
</dbReference>
<dbReference type="InterPro" id="IPR035965">
    <property type="entry name" value="PAS-like_dom_sf"/>
</dbReference>
<dbReference type="FunFam" id="3.30.565.10:FF:000006">
    <property type="entry name" value="Sensor histidine kinase WalK"/>
    <property type="match status" value="1"/>
</dbReference>
<dbReference type="EMBL" id="SNWM01000005">
    <property type="protein sequence ID" value="TDO20223.1"/>
    <property type="molecule type" value="Genomic_DNA"/>
</dbReference>
<dbReference type="InterPro" id="IPR004358">
    <property type="entry name" value="Sig_transdc_His_kin-like_C"/>
</dbReference>
<keyword evidence="12" id="KW-1185">Reference proteome</keyword>
<dbReference type="SUPFAM" id="SSF55874">
    <property type="entry name" value="ATPase domain of HSP90 chaperone/DNA topoisomerase II/histidine kinase"/>
    <property type="match status" value="1"/>
</dbReference>
<dbReference type="EC" id="2.7.13.3" evidence="2"/>
<dbReference type="NCBIfam" id="TIGR00229">
    <property type="entry name" value="sensory_box"/>
    <property type="match status" value="1"/>
</dbReference>
<dbReference type="PROSITE" id="PS50113">
    <property type="entry name" value="PAC"/>
    <property type="match status" value="2"/>
</dbReference>
<keyword evidence="3" id="KW-0597">Phosphoprotein</keyword>
<feature type="coiled-coil region" evidence="8">
    <location>
        <begin position="161"/>
        <end position="202"/>
    </location>
</feature>
<dbReference type="PANTHER" id="PTHR45453:SF1">
    <property type="entry name" value="PHOSPHATE REGULON SENSOR PROTEIN PHOR"/>
    <property type="match status" value="1"/>
</dbReference>
<dbReference type="CDD" id="cd00082">
    <property type="entry name" value="HisKA"/>
    <property type="match status" value="1"/>
</dbReference>
<dbReference type="CDD" id="cd00075">
    <property type="entry name" value="HATPase"/>
    <property type="match status" value="1"/>
</dbReference>
<protein>
    <recommendedName>
        <fullName evidence="2">histidine kinase</fullName>
        <ecNumber evidence="2">2.7.13.3</ecNumber>
    </recommendedName>
</protein>
<feature type="coiled-coil region" evidence="8">
    <location>
        <begin position="347"/>
        <end position="409"/>
    </location>
</feature>
<dbReference type="InterPro" id="IPR013656">
    <property type="entry name" value="PAS_4"/>
</dbReference>
<dbReference type="InterPro" id="IPR013655">
    <property type="entry name" value="PAS_fold_3"/>
</dbReference>
<organism evidence="11 12">
    <name type="scientific">Pedobacter duraquae</name>
    <dbReference type="NCBI Taxonomy" id="425511"/>
    <lineage>
        <taxon>Bacteria</taxon>
        <taxon>Pseudomonadati</taxon>
        <taxon>Bacteroidota</taxon>
        <taxon>Sphingobacteriia</taxon>
        <taxon>Sphingobacteriales</taxon>
        <taxon>Sphingobacteriaceae</taxon>
        <taxon>Pedobacter</taxon>
    </lineage>
</organism>
<dbReference type="SUPFAM" id="SSF55785">
    <property type="entry name" value="PYP-like sensor domain (PAS domain)"/>
    <property type="match status" value="2"/>
</dbReference>
<feature type="domain" description="PAC" evidence="10">
    <location>
        <begin position="296"/>
        <end position="349"/>
    </location>
</feature>
<dbReference type="Pfam" id="PF02518">
    <property type="entry name" value="HATPase_c"/>
    <property type="match status" value="1"/>
</dbReference>
<dbReference type="Proteomes" id="UP000295499">
    <property type="component" value="Unassembled WGS sequence"/>
</dbReference>
<dbReference type="Gene3D" id="3.30.565.10">
    <property type="entry name" value="Histidine kinase-like ATPase, C-terminal domain"/>
    <property type="match status" value="1"/>
</dbReference>
<evidence type="ECO:0000256" key="1">
    <source>
        <dbReference type="ARBA" id="ARBA00000085"/>
    </source>
</evidence>
<comment type="catalytic activity">
    <reaction evidence="1">
        <text>ATP + protein L-histidine = ADP + protein N-phospho-L-histidine.</text>
        <dbReference type="EC" id="2.7.13.3"/>
    </reaction>
</comment>
<evidence type="ECO:0000256" key="6">
    <source>
        <dbReference type="ARBA" id="ARBA00023012"/>
    </source>
</evidence>
<evidence type="ECO:0000256" key="3">
    <source>
        <dbReference type="ARBA" id="ARBA00022553"/>
    </source>
</evidence>
<dbReference type="PRINTS" id="PR00344">
    <property type="entry name" value="BCTRLSENSOR"/>
</dbReference>